<name>A0A5C6ZNN5_9FLAO</name>
<dbReference type="Proteomes" id="UP000321578">
    <property type="component" value="Unassembled WGS sequence"/>
</dbReference>
<comment type="caution">
    <text evidence="1">The sequence shown here is derived from an EMBL/GenBank/DDBJ whole genome shotgun (WGS) entry which is preliminary data.</text>
</comment>
<gene>
    <name evidence="1" type="ORF">ESY86_04390</name>
</gene>
<dbReference type="AlphaFoldDB" id="A0A5C6ZNN5"/>
<organism evidence="1 2">
    <name type="scientific">Subsaximicrobium wynnwilliamsii</name>
    <dbReference type="NCBI Taxonomy" id="291179"/>
    <lineage>
        <taxon>Bacteria</taxon>
        <taxon>Pseudomonadati</taxon>
        <taxon>Bacteroidota</taxon>
        <taxon>Flavobacteriia</taxon>
        <taxon>Flavobacteriales</taxon>
        <taxon>Flavobacteriaceae</taxon>
        <taxon>Subsaximicrobium</taxon>
    </lineage>
</organism>
<dbReference type="RefSeq" id="WP_147085376.1">
    <property type="nucleotide sequence ID" value="NZ_VORM01000002.1"/>
</dbReference>
<keyword evidence="2" id="KW-1185">Reference proteome</keyword>
<dbReference type="PANTHER" id="PTHR35810">
    <property type="entry name" value="CYTOPLASMIC PROTEIN-RELATED"/>
    <property type="match status" value="1"/>
</dbReference>
<dbReference type="PIRSF" id="PIRSF015268">
    <property type="entry name" value="Virulence_RhuM"/>
    <property type="match status" value="1"/>
</dbReference>
<proteinExistence type="predicted"/>
<protein>
    <submittedName>
        <fullName evidence="1">Virulence RhuM family protein</fullName>
    </submittedName>
</protein>
<evidence type="ECO:0000313" key="1">
    <source>
        <dbReference type="EMBL" id="TXD90613.1"/>
    </source>
</evidence>
<accession>A0A5C6ZNN5</accession>
<dbReference type="OrthoDB" id="9802752at2"/>
<sequence length="336" mass="38955">MSNKEENNIIIYTTQDGKSSVALFARDGNVWMNQKQLAELFDTSVPNISMHIASILKDKELNPDSVVKDYLTTAVDNKEYNVTFYALDMILAIGYRVRSKRGVQFRQWATRNLSEFVIKGFVMDDERLKNPDGRADYFDELLERIRDIRASEKRFYQKVRDLFSLSSDYDPTDKATQMFFAEAQNKLLYATTNQTAASLIVKRADAATLNMGLSTWKGSVVRKQDITVAKNYLTEDELDSLNRLVVIFLETAELRAKNKQDLTMRFWQNNLDKIIEFNDLQVLNNAGKVSHKQMEKKVRAHYEVYDNKRKKGAAEEADRIDLEDLKSLEQKIKRQK</sequence>
<dbReference type="Pfam" id="PF13310">
    <property type="entry name" value="Virulence_RhuM"/>
    <property type="match status" value="1"/>
</dbReference>
<dbReference type="PANTHER" id="PTHR35810:SF1">
    <property type="entry name" value="CYTOPLASMIC PROTEIN"/>
    <property type="match status" value="1"/>
</dbReference>
<reference evidence="1 2" key="1">
    <citation type="submission" date="2019-08" db="EMBL/GenBank/DDBJ databases">
        <title>Genomes of Subsaximicrobium wynnwilliamsii strains.</title>
        <authorList>
            <person name="Bowman J.P."/>
        </authorList>
    </citation>
    <scope>NUCLEOTIDE SEQUENCE [LARGE SCALE GENOMIC DNA]</scope>
    <source>
        <strain evidence="1 2">2-80-2</strain>
    </source>
</reference>
<dbReference type="EMBL" id="VORO01000003">
    <property type="protein sequence ID" value="TXD90613.1"/>
    <property type="molecule type" value="Genomic_DNA"/>
</dbReference>
<dbReference type="InterPro" id="IPR011204">
    <property type="entry name" value="Virulence_RhuM-like"/>
</dbReference>
<evidence type="ECO:0000313" key="2">
    <source>
        <dbReference type="Proteomes" id="UP000321578"/>
    </source>
</evidence>